<comment type="similarity">
    <text evidence="3 9">Belongs to the acyl-CoA dehydrogenase family.</text>
</comment>
<dbReference type="Gene3D" id="1.10.540.10">
    <property type="entry name" value="Acyl-CoA dehydrogenase/oxidase, N-terminal domain"/>
    <property type="match status" value="1"/>
</dbReference>
<dbReference type="InterPro" id="IPR046373">
    <property type="entry name" value="Acyl-CoA_Oxase/DH_mid-dom_sf"/>
</dbReference>
<comment type="subcellular location">
    <subcellularLocation>
        <location evidence="2">Mitochondrion</location>
    </subcellularLocation>
</comment>
<protein>
    <submittedName>
        <fullName evidence="14">Complex I assembly factor ACAD9, mitochondrial</fullName>
    </submittedName>
</protein>
<keyword evidence="6" id="KW-0809">Transit peptide</keyword>
<dbReference type="Gene3D" id="1.20.140.10">
    <property type="entry name" value="Butyryl-CoA Dehydrogenase, subunit A, domain 3"/>
    <property type="match status" value="2"/>
</dbReference>
<dbReference type="PANTHER" id="PTHR43884">
    <property type="entry name" value="ACYL-COA DEHYDROGENASE"/>
    <property type="match status" value="1"/>
</dbReference>
<dbReference type="Pfam" id="PF02771">
    <property type="entry name" value="Acyl-CoA_dh_N"/>
    <property type="match status" value="1"/>
</dbReference>
<evidence type="ECO:0000256" key="3">
    <source>
        <dbReference type="ARBA" id="ARBA00009347"/>
    </source>
</evidence>
<dbReference type="Pfam" id="PF00441">
    <property type="entry name" value="Acyl-CoA_dh_1"/>
    <property type="match status" value="1"/>
</dbReference>
<evidence type="ECO:0000256" key="4">
    <source>
        <dbReference type="ARBA" id="ARBA00022630"/>
    </source>
</evidence>
<dbReference type="PANTHER" id="PTHR43884:SF9">
    <property type="entry name" value="COMPLEX I ASSEMBLY FACTOR ACAD9, MITOCHONDRIAL"/>
    <property type="match status" value="1"/>
</dbReference>
<dbReference type="InterPro" id="IPR009075">
    <property type="entry name" value="AcylCo_DH/oxidase_C"/>
</dbReference>
<dbReference type="InterPro" id="IPR037069">
    <property type="entry name" value="AcylCoA_DH/ox_N_sf"/>
</dbReference>
<dbReference type="Pfam" id="PF02770">
    <property type="entry name" value="Acyl-CoA_dh_M"/>
    <property type="match status" value="1"/>
</dbReference>
<dbReference type="FunFam" id="1.10.540.10:FF:000001">
    <property type="entry name" value="Very long-chain-specific acyl-CoA dehydrogenase, mitochondrial"/>
    <property type="match status" value="1"/>
</dbReference>
<dbReference type="InterPro" id="IPR049448">
    <property type="entry name" value="ACAD9/ACADV-like_C"/>
</dbReference>
<keyword evidence="15" id="KW-1185">Reference proteome</keyword>
<evidence type="ECO:0000313" key="14">
    <source>
        <dbReference type="EMBL" id="GFU45903.1"/>
    </source>
</evidence>
<accession>A0A8X6QVX1</accession>
<dbReference type="EMBL" id="BMAW01132877">
    <property type="protein sequence ID" value="GFU45903.1"/>
    <property type="molecule type" value="Genomic_DNA"/>
</dbReference>
<feature type="domain" description="Acyl-CoA oxidase/dehydrogenase middle" evidence="11">
    <location>
        <begin position="152"/>
        <end position="249"/>
    </location>
</feature>
<keyword evidence="7 9" id="KW-0560">Oxidoreductase</keyword>
<keyword evidence="4 9" id="KW-0285">Flavoprotein</keyword>
<evidence type="ECO:0000259" key="10">
    <source>
        <dbReference type="Pfam" id="PF00441"/>
    </source>
</evidence>
<sequence>MTRPTVVQWKRPPFMKDFFRGKFDVELMAFPEILDKEQVAELENYVKNLNNFMCQKVNSQEIDKSGVIPEDVLQELKDMGLFGRIIPAKYGGLNLTHSASTRLNEVLGLDLSVACTLAAHEFFAAEAILHFGSETMKSLYLPKMASGELIGALCCSEMESGSDLLSMSTFAKESANGDFVLNGTKSWVTNAGIAGLFIVFAKTQSQINPHQQDVSAFLVEKNSKGLNVTLHDKICLRGLQTGIVHFEDVVVPRTNLIGNLNQGFQIFLKSLESFRIALSSLTIGTLKTFLDSVTNHIIHCERLDKSLADYQLVRTRLSRISSRIYGMESASYFTAAILDSTLNPDVALESTALKIFNSEGTLYCLRELMEALGSASLLPGSQLEKYHREALGLSMFAGPNDMARLYLCLTGCKYVGDKAQEEVMKMRNPFFYPLYIMKLQLNRFKLRQGYIKYNQDIAGHIHPSLVEWGNKLEELLLHFENYVNNALAEHGKDIVHTQIDPHKLACIATEFYICSAVLSRCSRSYCLGMNNCHHELRLAGAFCQDSYKRLGLLFDDLTDGINKNNERSHLFQGEQIVDCQGYFLEHPLKHNF</sequence>
<name>A0A8X6QVX1_NEPPI</name>
<feature type="domain" description="ACAD9/ACADV-like C-terminal" evidence="13">
    <location>
        <begin position="463"/>
        <end position="567"/>
    </location>
</feature>
<keyword evidence="8" id="KW-0496">Mitochondrion</keyword>
<dbReference type="GO" id="GO:0050660">
    <property type="term" value="F:flavin adenine dinucleotide binding"/>
    <property type="evidence" value="ECO:0007669"/>
    <property type="project" value="InterPro"/>
</dbReference>
<dbReference type="Gene3D" id="2.40.110.10">
    <property type="entry name" value="Butyryl-CoA Dehydrogenase, subunit A, domain 2"/>
    <property type="match status" value="1"/>
</dbReference>
<evidence type="ECO:0000256" key="2">
    <source>
        <dbReference type="ARBA" id="ARBA00004173"/>
    </source>
</evidence>
<comment type="caution">
    <text evidence="14">The sequence shown here is derived from an EMBL/GenBank/DDBJ whole genome shotgun (WGS) entry which is preliminary data.</text>
</comment>
<dbReference type="SUPFAM" id="SSF47203">
    <property type="entry name" value="Acyl-CoA dehydrogenase C-terminal domain-like"/>
    <property type="match status" value="1"/>
</dbReference>
<evidence type="ECO:0000256" key="8">
    <source>
        <dbReference type="ARBA" id="ARBA00023128"/>
    </source>
</evidence>
<proteinExistence type="inferred from homology"/>
<feature type="domain" description="Acyl-CoA dehydrogenase/oxidase C-terminal" evidence="10">
    <location>
        <begin position="261"/>
        <end position="405"/>
    </location>
</feature>
<dbReference type="GO" id="GO:0003995">
    <property type="term" value="F:acyl-CoA dehydrogenase activity"/>
    <property type="evidence" value="ECO:0007669"/>
    <property type="project" value="TreeGrafter"/>
</dbReference>
<dbReference type="AlphaFoldDB" id="A0A8X6QVX1"/>
<evidence type="ECO:0000256" key="9">
    <source>
        <dbReference type="RuleBase" id="RU362125"/>
    </source>
</evidence>
<dbReference type="InterPro" id="IPR006091">
    <property type="entry name" value="Acyl-CoA_Oxase/DH_mid-dom"/>
</dbReference>
<reference evidence="14" key="1">
    <citation type="submission" date="2020-08" db="EMBL/GenBank/DDBJ databases">
        <title>Multicomponent nature underlies the extraordinary mechanical properties of spider dragline silk.</title>
        <authorList>
            <person name="Kono N."/>
            <person name="Nakamura H."/>
            <person name="Mori M."/>
            <person name="Yoshida Y."/>
            <person name="Ohtoshi R."/>
            <person name="Malay A.D."/>
            <person name="Moran D.A.P."/>
            <person name="Tomita M."/>
            <person name="Numata K."/>
            <person name="Arakawa K."/>
        </authorList>
    </citation>
    <scope>NUCLEOTIDE SEQUENCE</scope>
</reference>
<evidence type="ECO:0000259" key="11">
    <source>
        <dbReference type="Pfam" id="PF02770"/>
    </source>
</evidence>
<dbReference type="InterPro" id="IPR013786">
    <property type="entry name" value="AcylCoA_DH/ox_N"/>
</dbReference>
<evidence type="ECO:0000256" key="1">
    <source>
        <dbReference type="ARBA" id="ARBA00001974"/>
    </source>
</evidence>
<dbReference type="Proteomes" id="UP000887013">
    <property type="component" value="Unassembled WGS sequence"/>
</dbReference>
<dbReference type="InterPro" id="IPR036250">
    <property type="entry name" value="AcylCo_DH-like_C"/>
</dbReference>
<evidence type="ECO:0000259" key="12">
    <source>
        <dbReference type="Pfam" id="PF02771"/>
    </source>
</evidence>
<gene>
    <name evidence="14" type="primary">ACAD9</name>
    <name evidence="14" type="ORF">NPIL_466771</name>
</gene>
<feature type="domain" description="Acyl-CoA dehydrogenase/oxidase N-terminal" evidence="12">
    <location>
        <begin position="42"/>
        <end position="148"/>
    </location>
</feature>
<dbReference type="InterPro" id="IPR009100">
    <property type="entry name" value="AcylCoA_DH/oxidase_NM_dom_sf"/>
</dbReference>
<dbReference type="GO" id="GO:0006631">
    <property type="term" value="P:fatty acid metabolic process"/>
    <property type="evidence" value="ECO:0007669"/>
    <property type="project" value="UniProtKB-ARBA"/>
</dbReference>
<dbReference type="SUPFAM" id="SSF56645">
    <property type="entry name" value="Acyl-CoA dehydrogenase NM domain-like"/>
    <property type="match status" value="1"/>
</dbReference>
<evidence type="ECO:0000256" key="7">
    <source>
        <dbReference type="ARBA" id="ARBA00023002"/>
    </source>
</evidence>
<keyword evidence="5 9" id="KW-0274">FAD</keyword>
<dbReference type="GO" id="GO:0005739">
    <property type="term" value="C:mitochondrion"/>
    <property type="evidence" value="ECO:0007669"/>
    <property type="project" value="UniProtKB-SubCell"/>
</dbReference>
<organism evidence="14 15">
    <name type="scientific">Nephila pilipes</name>
    <name type="common">Giant wood spider</name>
    <name type="synonym">Nephila maculata</name>
    <dbReference type="NCBI Taxonomy" id="299642"/>
    <lineage>
        <taxon>Eukaryota</taxon>
        <taxon>Metazoa</taxon>
        <taxon>Ecdysozoa</taxon>
        <taxon>Arthropoda</taxon>
        <taxon>Chelicerata</taxon>
        <taxon>Arachnida</taxon>
        <taxon>Araneae</taxon>
        <taxon>Araneomorphae</taxon>
        <taxon>Entelegynae</taxon>
        <taxon>Araneoidea</taxon>
        <taxon>Nephilidae</taxon>
        <taxon>Nephila</taxon>
    </lineage>
</organism>
<evidence type="ECO:0000256" key="6">
    <source>
        <dbReference type="ARBA" id="ARBA00022946"/>
    </source>
</evidence>
<evidence type="ECO:0000313" key="15">
    <source>
        <dbReference type="Proteomes" id="UP000887013"/>
    </source>
</evidence>
<evidence type="ECO:0000259" key="13">
    <source>
        <dbReference type="Pfam" id="PF21343"/>
    </source>
</evidence>
<comment type="cofactor">
    <cofactor evidence="1 9">
        <name>FAD</name>
        <dbReference type="ChEBI" id="CHEBI:57692"/>
    </cofactor>
</comment>
<evidence type="ECO:0000256" key="5">
    <source>
        <dbReference type="ARBA" id="ARBA00022827"/>
    </source>
</evidence>
<dbReference type="Pfam" id="PF21343">
    <property type="entry name" value="ACAD9-ACADV_C"/>
    <property type="match status" value="1"/>
</dbReference>
<dbReference type="OrthoDB" id="354at2759"/>